<reference evidence="2 3" key="1">
    <citation type="submission" date="2018-04" db="EMBL/GenBank/DDBJ databases">
        <title>Genomic Encyclopedia of Archaeal and Bacterial Type Strains, Phase II (KMG-II): from individual species to whole genera.</title>
        <authorList>
            <person name="Goeker M."/>
        </authorList>
    </citation>
    <scope>NUCLEOTIDE SEQUENCE [LARGE SCALE GENOMIC DNA]</scope>
    <source>
        <strain evidence="2 3">DSM 23382</strain>
    </source>
</reference>
<comment type="caution">
    <text evidence="2">The sequence shown here is derived from an EMBL/GenBank/DDBJ whole genome shotgun (WGS) entry which is preliminary data.</text>
</comment>
<protein>
    <submittedName>
        <fullName evidence="2">YD repeat-containing protein</fullName>
    </submittedName>
</protein>
<name>A0A2T5VDY9_9HYPH</name>
<evidence type="ECO:0000313" key="3">
    <source>
        <dbReference type="Proteomes" id="UP000244081"/>
    </source>
</evidence>
<sequence>MGKYTPLRTFLKTQDGARVAMTFRDVETLLGFSLPASKQYPAWWSNNPSNNPMTAEWLAAGFRTEQVDTEGERLVFVRANELAAKAGFSVGRRHPLFGRTKGLGRLAEGVDLTKPADPEWGKVYE</sequence>
<dbReference type="RefSeq" id="WP_107987602.1">
    <property type="nucleotide sequence ID" value="NZ_QAYG01000001.1"/>
</dbReference>
<proteinExistence type="predicted"/>
<organism evidence="2 3">
    <name type="scientific">Breoghania corrubedonensis</name>
    <dbReference type="NCBI Taxonomy" id="665038"/>
    <lineage>
        <taxon>Bacteria</taxon>
        <taxon>Pseudomonadati</taxon>
        <taxon>Pseudomonadota</taxon>
        <taxon>Alphaproteobacteria</taxon>
        <taxon>Hyphomicrobiales</taxon>
        <taxon>Stappiaceae</taxon>
        <taxon>Breoghania</taxon>
    </lineage>
</organism>
<dbReference type="AlphaFoldDB" id="A0A2T5VDY9"/>
<keyword evidence="3" id="KW-1185">Reference proteome</keyword>
<dbReference type="EMBL" id="QAYG01000001">
    <property type="protein sequence ID" value="PTW61972.1"/>
    <property type="molecule type" value="Genomic_DNA"/>
</dbReference>
<dbReference type="OrthoDB" id="3480230at2"/>
<feature type="domain" description="DUF7662" evidence="1">
    <location>
        <begin position="4"/>
        <end position="79"/>
    </location>
</feature>
<dbReference type="InterPro" id="IPR056079">
    <property type="entry name" value="DUF7662"/>
</dbReference>
<dbReference type="Proteomes" id="UP000244081">
    <property type="component" value="Unassembled WGS sequence"/>
</dbReference>
<evidence type="ECO:0000259" key="1">
    <source>
        <dbReference type="Pfam" id="PF24698"/>
    </source>
</evidence>
<evidence type="ECO:0000313" key="2">
    <source>
        <dbReference type="EMBL" id="PTW61972.1"/>
    </source>
</evidence>
<gene>
    <name evidence="2" type="ORF">C8N35_1014</name>
</gene>
<accession>A0A2T5VDY9</accession>
<dbReference type="Pfam" id="PF24698">
    <property type="entry name" value="DUF7662"/>
    <property type="match status" value="1"/>
</dbReference>